<name>A0A516TK24_9BACT</name>
<evidence type="ECO:0008006" key="5">
    <source>
        <dbReference type="Google" id="ProtNLM"/>
    </source>
</evidence>
<dbReference type="OrthoDB" id="200130at2"/>
<dbReference type="RefSeq" id="WP_009060413.1">
    <property type="nucleotide sequence ID" value="NZ_CP037899.1"/>
</dbReference>
<evidence type="ECO:0000256" key="2">
    <source>
        <dbReference type="SAM" id="SignalP"/>
    </source>
</evidence>
<evidence type="ECO:0000313" key="3">
    <source>
        <dbReference type="EMBL" id="QDQ41590.1"/>
    </source>
</evidence>
<dbReference type="EMBL" id="CP037899">
    <property type="protein sequence ID" value="QDQ41590.1"/>
    <property type="molecule type" value="Genomic_DNA"/>
</dbReference>
<dbReference type="AlphaFoldDB" id="A0A516TK24"/>
<protein>
    <recommendedName>
        <fullName evidence="5">Lipoprotein</fullName>
    </recommendedName>
</protein>
<keyword evidence="2" id="KW-0732">Signal</keyword>
<sequence>MKNITKILFVVMSLSLAFGPICGIAKPKAEQVQDESKPEKKTKKHKKEKKEEKKEEKK</sequence>
<proteinExistence type="predicted"/>
<dbReference type="KEGG" id="mkc:kam1_337"/>
<gene>
    <name evidence="3" type="ORF">kam1_337</name>
</gene>
<dbReference type="Proteomes" id="UP000315925">
    <property type="component" value="Chromosome"/>
</dbReference>
<organism evidence="3 4">
    <name type="scientific">Methylacidiphilum kamchatkense Kam1</name>
    <dbReference type="NCBI Taxonomy" id="1202785"/>
    <lineage>
        <taxon>Bacteria</taxon>
        <taxon>Pseudomonadati</taxon>
        <taxon>Verrucomicrobiota</taxon>
        <taxon>Methylacidiphilae</taxon>
        <taxon>Methylacidiphilales</taxon>
        <taxon>Methylacidiphilaceae</taxon>
        <taxon>Methylacidiphilum (ex Ratnadevi et al. 2023)</taxon>
    </lineage>
</organism>
<feature type="compositionally biased region" description="Basic and acidic residues" evidence="1">
    <location>
        <begin position="49"/>
        <end position="58"/>
    </location>
</feature>
<feature type="compositionally biased region" description="Basic and acidic residues" evidence="1">
    <location>
        <begin position="27"/>
        <end position="39"/>
    </location>
</feature>
<reference evidence="4" key="1">
    <citation type="submission" date="2019-03" db="EMBL/GenBank/DDBJ databases">
        <title>Complete genome of Methylacidiphilum kamchatkense Kam1.</title>
        <authorList>
            <person name="Kruse T."/>
            <person name="Murarilal Ratnadevi C."/>
            <person name="Erikstad H.-A."/>
            <person name="Birkeland N.-K."/>
        </authorList>
    </citation>
    <scope>NUCLEOTIDE SEQUENCE [LARGE SCALE GENOMIC DNA]</scope>
    <source>
        <strain evidence="4">kam1</strain>
    </source>
</reference>
<evidence type="ECO:0000313" key="4">
    <source>
        <dbReference type="Proteomes" id="UP000315925"/>
    </source>
</evidence>
<accession>A0A516TK24</accession>
<evidence type="ECO:0000256" key="1">
    <source>
        <dbReference type="SAM" id="MobiDB-lite"/>
    </source>
</evidence>
<feature type="chain" id="PRO_5022207373" description="Lipoprotein" evidence="2">
    <location>
        <begin position="18"/>
        <end position="58"/>
    </location>
</feature>
<feature type="signal peptide" evidence="2">
    <location>
        <begin position="1"/>
        <end position="17"/>
    </location>
</feature>
<feature type="region of interest" description="Disordered" evidence="1">
    <location>
        <begin position="27"/>
        <end position="58"/>
    </location>
</feature>